<evidence type="ECO:0000256" key="1">
    <source>
        <dbReference type="SAM" id="MobiDB-lite"/>
    </source>
</evidence>
<name>A0A8D0CPR5_SANLU</name>
<evidence type="ECO:0000313" key="2">
    <source>
        <dbReference type="Ensembl" id="ENSSLUP00000006284.1"/>
    </source>
</evidence>
<feature type="region of interest" description="Disordered" evidence="1">
    <location>
        <begin position="19"/>
        <end position="62"/>
    </location>
</feature>
<keyword evidence="3" id="KW-1185">Reference proteome</keyword>
<reference evidence="2" key="2">
    <citation type="submission" date="2025-09" db="UniProtKB">
        <authorList>
            <consortium name="Ensembl"/>
        </authorList>
    </citation>
    <scope>IDENTIFICATION</scope>
</reference>
<dbReference type="GeneTree" id="ENSGT01010000228726"/>
<sequence>TLYHVERRQNTIKQKLAKERRESETQRMRTTMTTTTTTIKSKTENESFPSYPYSPTNPNVRPPTTRTAFVIHVNPPALSSFYGTRLYRMGGPSGAADPFFSPHHGTESHQTPSTSPTPRTLGLVSSFGSVLLIFSAVQPASHDF</sequence>
<feature type="compositionally biased region" description="Polar residues" evidence="1">
    <location>
        <begin position="108"/>
        <end position="118"/>
    </location>
</feature>
<dbReference type="Proteomes" id="UP000694568">
    <property type="component" value="Unplaced"/>
</dbReference>
<reference evidence="2" key="1">
    <citation type="submission" date="2025-08" db="UniProtKB">
        <authorList>
            <consortium name="Ensembl"/>
        </authorList>
    </citation>
    <scope>IDENTIFICATION</scope>
</reference>
<evidence type="ECO:0000313" key="3">
    <source>
        <dbReference type="Proteomes" id="UP000694568"/>
    </source>
</evidence>
<proteinExistence type="predicted"/>
<feature type="region of interest" description="Disordered" evidence="1">
    <location>
        <begin position="92"/>
        <end position="119"/>
    </location>
</feature>
<protein>
    <submittedName>
        <fullName evidence="2">Uncharacterized protein</fullName>
    </submittedName>
</protein>
<dbReference type="AlphaFoldDB" id="A0A8D0CPR5"/>
<accession>A0A8D0CPR5</accession>
<feature type="compositionally biased region" description="Low complexity" evidence="1">
    <location>
        <begin position="28"/>
        <end position="40"/>
    </location>
</feature>
<organism evidence="2 3">
    <name type="scientific">Sander lucioperca</name>
    <name type="common">Pike-perch</name>
    <name type="synonym">Perca lucioperca</name>
    <dbReference type="NCBI Taxonomy" id="283035"/>
    <lineage>
        <taxon>Eukaryota</taxon>
        <taxon>Metazoa</taxon>
        <taxon>Chordata</taxon>
        <taxon>Craniata</taxon>
        <taxon>Vertebrata</taxon>
        <taxon>Euteleostomi</taxon>
        <taxon>Actinopterygii</taxon>
        <taxon>Neopterygii</taxon>
        <taxon>Teleostei</taxon>
        <taxon>Neoteleostei</taxon>
        <taxon>Acanthomorphata</taxon>
        <taxon>Eupercaria</taxon>
        <taxon>Perciformes</taxon>
        <taxon>Percoidei</taxon>
        <taxon>Percidae</taxon>
        <taxon>Luciopercinae</taxon>
        <taxon>Sander</taxon>
    </lineage>
</organism>
<dbReference type="Ensembl" id="ENSSLUT00000006443.1">
    <property type="protein sequence ID" value="ENSSLUP00000006284.1"/>
    <property type="gene ID" value="ENSSLUG00000002746.1"/>
</dbReference>